<feature type="compositionally biased region" description="Basic and acidic residues" evidence="7">
    <location>
        <begin position="82"/>
        <end position="92"/>
    </location>
</feature>
<keyword evidence="4" id="KW-0597">Phosphoprotein</keyword>
<gene>
    <name evidence="8" type="ORF">PV327_003841</name>
</gene>
<evidence type="ECO:0000256" key="3">
    <source>
        <dbReference type="ARBA" id="ARBA00022473"/>
    </source>
</evidence>
<dbReference type="GO" id="GO:0030154">
    <property type="term" value="P:cell differentiation"/>
    <property type="evidence" value="ECO:0007669"/>
    <property type="project" value="UniProtKB-KW"/>
</dbReference>
<evidence type="ECO:0000256" key="5">
    <source>
        <dbReference type="ARBA" id="ARBA00022782"/>
    </source>
</evidence>
<feature type="region of interest" description="Disordered" evidence="7">
    <location>
        <begin position="1"/>
        <end position="125"/>
    </location>
</feature>
<comment type="function">
    <text evidence="1">May play an important role in spermatogenesis and/or testis development.</text>
</comment>
<evidence type="ECO:0000256" key="7">
    <source>
        <dbReference type="SAM" id="MobiDB-lite"/>
    </source>
</evidence>
<reference evidence="8" key="1">
    <citation type="journal article" date="2023" name="bioRxiv">
        <title>Scaffold-level genome assemblies of two parasitoid biocontrol wasps reveal the parthenogenesis mechanism and an associated novel virus.</title>
        <authorList>
            <person name="Inwood S."/>
            <person name="Skelly J."/>
            <person name="Guhlin J."/>
            <person name="Harrop T."/>
            <person name="Goldson S."/>
            <person name="Dearden P."/>
        </authorList>
    </citation>
    <scope>NUCLEOTIDE SEQUENCE</scope>
    <source>
        <strain evidence="8">Lincoln</strain>
        <tissue evidence="8">Whole body</tissue>
    </source>
</reference>
<name>A0AA39L1A9_MICHY</name>
<protein>
    <recommendedName>
        <fullName evidence="2">Male-enhanced antigen 1</fullName>
    </recommendedName>
</protein>
<keyword evidence="6" id="KW-0744">Spermatogenesis</keyword>
<dbReference type="AlphaFoldDB" id="A0AA39L1A9"/>
<evidence type="ECO:0000313" key="8">
    <source>
        <dbReference type="EMBL" id="KAK0181568.1"/>
    </source>
</evidence>
<evidence type="ECO:0000256" key="1">
    <source>
        <dbReference type="ARBA" id="ARBA00002540"/>
    </source>
</evidence>
<keyword evidence="9" id="KW-1185">Reference proteome</keyword>
<evidence type="ECO:0000256" key="2">
    <source>
        <dbReference type="ARBA" id="ARBA00022245"/>
    </source>
</evidence>
<feature type="compositionally biased region" description="Polar residues" evidence="7">
    <location>
        <begin position="93"/>
        <end position="103"/>
    </location>
</feature>
<dbReference type="PANTHER" id="PTHR17005">
    <property type="entry name" value="MALE-ENHANCED ANTIGEN-1"/>
    <property type="match status" value="1"/>
</dbReference>
<organism evidence="8 9">
    <name type="scientific">Microctonus hyperodae</name>
    <name type="common">Parasitoid wasp</name>
    <dbReference type="NCBI Taxonomy" id="165561"/>
    <lineage>
        <taxon>Eukaryota</taxon>
        <taxon>Metazoa</taxon>
        <taxon>Ecdysozoa</taxon>
        <taxon>Arthropoda</taxon>
        <taxon>Hexapoda</taxon>
        <taxon>Insecta</taxon>
        <taxon>Pterygota</taxon>
        <taxon>Neoptera</taxon>
        <taxon>Endopterygota</taxon>
        <taxon>Hymenoptera</taxon>
        <taxon>Apocrita</taxon>
        <taxon>Ichneumonoidea</taxon>
        <taxon>Braconidae</taxon>
        <taxon>Euphorinae</taxon>
        <taxon>Microctonus</taxon>
    </lineage>
</organism>
<evidence type="ECO:0000256" key="6">
    <source>
        <dbReference type="ARBA" id="ARBA00022871"/>
    </source>
</evidence>
<keyword evidence="3" id="KW-0217">Developmental protein</keyword>
<accession>A0AA39L1A9</accession>
<dbReference type="Proteomes" id="UP001168972">
    <property type="component" value="Unassembled WGS sequence"/>
</dbReference>
<evidence type="ECO:0000313" key="9">
    <source>
        <dbReference type="Proteomes" id="UP001168972"/>
    </source>
</evidence>
<reference evidence="8" key="2">
    <citation type="submission" date="2023-03" db="EMBL/GenBank/DDBJ databases">
        <authorList>
            <person name="Inwood S.N."/>
            <person name="Skelly J.G."/>
            <person name="Guhlin J."/>
            <person name="Harrop T.W.R."/>
            <person name="Goldson S.G."/>
            <person name="Dearden P.K."/>
        </authorList>
    </citation>
    <scope>NUCLEOTIDE SEQUENCE</scope>
    <source>
        <strain evidence="8">Lincoln</strain>
        <tissue evidence="8">Whole body</tissue>
    </source>
</reference>
<dbReference type="Pfam" id="PF06910">
    <property type="entry name" value="MEA1"/>
    <property type="match status" value="1"/>
</dbReference>
<feature type="compositionally biased region" description="Acidic residues" evidence="7">
    <location>
        <begin position="58"/>
        <end position="81"/>
    </location>
</feature>
<keyword evidence="5" id="KW-0221">Differentiation</keyword>
<comment type="caution">
    <text evidence="8">The sequence shown here is derived from an EMBL/GenBank/DDBJ whole genome shotgun (WGS) entry which is preliminary data.</text>
</comment>
<proteinExistence type="predicted"/>
<feature type="compositionally biased region" description="Basic and acidic residues" evidence="7">
    <location>
        <begin position="113"/>
        <end position="125"/>
    </location>
</feature>
<evidence type="ECO:0000256" key="4">
    <source>
        <dbReference type="ARBA" id="ARBA00022553"/>
    </source>
</evidence>
<dbReference type="InterPro" id="IPR009685">
    <property type="entry name" value="MEA1"/>
</dbReference>
<dbReference type="GO" id="GO:0007283">
    <property type="term" value="P:spermatogenesis"/>
    <property type="evidence" value="ECO:0007669"/>
    <property type="project" value="UniProtKB-KW"/>
</dbReference>
<dbReference type="EMBL" id="JAQQBR010000002">
    <property type="protein sequence ID" value="KAK0181568.1"/>
    <property type="molecule type" value="Genomic_DNA"/>
</dbReference>
<sequence>MSPEPVQPHSNEEQTWDTPNLSIEVGTDHPNHLLQLSDNEDEHALLTTGYLPLAQEPTDSDSIIDDNDDDDDEDDDVDDDDNYHNGDHDHEWTLSTINTNSQSLPPPPPLEPVKFDDDSNRSSIHLDNEKINQVKSIMANFKLPTDNHPPWANTISEDQWKKQLFDRIKHDNNL</sequence>